<feature type="region of interest" description="Disordered" evidence="10">
    <location>
        <begin position="113"/>
        <end position="144"/>
    </location>
</feature>
<dbReference type="GO" id="GO:0006606">
    <property type="term" value="P:protein import into nucleus"/>
    <property type="evidence" value="ECO:0007669"/>
    <property type="project" value="TreeGrafter"/>
</dbReference>
<feature type="region of interest" description="Disordered" evidence="10">
    <location>
        <begin position="195"/>
        <end position="270"/>
    </location>
</feature>
<evidence type="ECO:0000256" key="8">
    <source>
        <dbReference type="ARBA" id="ARBA00023132"/>
    </source>
</evidence>
<dbReference type="PANTHER" id="PTHR23138">
    <property type="entry name" value="RAN BINDING PROTEIN"/>
    <property type="match status" value="1"/>
</dbReference>
<feature type="compositionally biased region" description="Polar residues" evidence="10">
    <location>
        <begin position="117"/>
        <end position="126"/>
    </location>
</feature>
<evidence type="ECO:0000256" key="7">
    <source>
        <dbReference type="ARBA" id="ARBA00023010"/>
    </source>
</evidence>
<keyword evidence="4" id="KW-0509">mRNA transport</keyword>
<dbReference type="GO" id="GO:0005643">
    <property type="term" value="C:nuclear pore"/>
    <property type="evidence" value="ECO:0007669"/>
    <property type="project" value="UniProtKB-SubCell"/>
</dbReference>
<protein>
    <recommendedName>
        <fullName evidence="11">RanBD1 domain-containing protein</fullName>
    </recommendedName>
</protein>
<comment type="subcellular location">
    <subcellularLocation>
        <location evidence="1">Nucleus</location>
        <location evidence="1">Nuclear pore complex</location>
    </subcellularLocation>
</comment>
<dbReference type="InterPro" id="IPR015007">
    <property type="entry name" value="NUP2/50/61"/>
</dbReference>
<feature type="region of interest" description="Disordered" evidence="10">
    <location>
        <begin position="293"/>
        <end position="314"/>
    </location>
</feature>
<evidence type="ECO:0000256" key="6">
    <source>
        <dbReference type="ARBA" id="ARBA00022990"/>
    </source>
</evidence>
<reference evidence="12" key="1">
    <citation type="submission" date="2015-07" db="EMBL/GenBank/DDBJ databases">
        <title>MeaNS - Measles Nucleotide Surveillance Program.</title>
        <authorList>
            <person name="Tran T."/>
            <person name="Druce J."/>
        </authorList>
    </citation>
    <scope>NUCLEOTIDE SEQUENCE</scope>
    <source>
        <strain evidence="12">UCB-OBI-ISO-001</strain>
        <tissue evidence="12">Gonad</tissue>
    </source>
</reference>
<keyword evidence="6" id="KW-0007">Acetylation</keyword>
<evidence type="ECO:0000256" key="10">
    <source>
        <dbReference type="SAM" id="MobiDB-lite"/>
    </source>
</evidence>
<dbReference type="GO" id="GO:0051028">
    <property type="term" value="P:mRNA transport"/>
    <property type="evidence" value="ECO:0007669"/>
    <property type="project" value="UniProtKB-KW"/>
</dbReference>
<keyword evidence="8" id="KW-0906">Nuclear pore complex</keyword>
<proteinExistence type="predicted"/>
<keyword evidence="7" id="KW-0811">Translocation</keyword>
<dbReference type="Gene3D" id="2.30.29.30">
    <property type="entry name" value="Pleckstrin-homology domain (PH domain)/Phosphotyrosine-binding domain (PTB)"/>
    <property type="match status" value="1"/>
</dbReference>
<dbReference type="SUPFAM" id="SSF50729">
    <property type="entry name" value="PH domain-like"/>
    <property type="match status" value="1"/>
</dbReference>
<evidence type="ECO:0000259" key="11">
    <source>
        <dbReference type="PROSITE" id="PS50196"/>
    </source>
</evidence>
<dbReference type="OrthoDB" id="10062131at2759"/>
<feature type="compositionally biased region" description="Basic and acidic residues" evidence="10">
    <location>
        <begin position="216"/>
        <end position="232"/>
    </location>
</feature>
<dbReference type="PROSITE" id="PS50196">
    <property type="entry name" value="RANBD1"/>
    <property type="match status" value="1"/>
</dbReference>
<keyword evidence="2" id="KW-0813">Transport</keyword>
<dbReference type="EMBL" id="KQ421305">
    <property type="protein sequence ID" value="KOF77814.1"/>
    <property type="molecule type" value="Genomic_DNA"/>
</dbReference>
<dbReference type="SMART" id="SM00160">
    <property type="entry name" value="RanBD"/>
    <property type="match status" value="1"/>
</dbReference>
<dbReference type="AlphaFoldDB" id="A0A0L8GLU9"/>
<evidence type="ECO:0000256" key="3">
    <source>
        <dbReference type="ARBA" id="ARBA00022737"/>
    </source>
</evidence>
<gene>
    <name evidence="12" type="ORF">OCBIM_22031634mg</name>
</gene>
<keyword evidence="5" id="KW-0653">Protein transport</keyword>
<feature type="compositionally biased region" description="Low complexity" evidence="10">
    <location>
        <begin position="127"/>
        <end position="140"/>
    </location>
</feature>
<dbReference type="InterPro" id="IPR011993">
    <property type="entry name" value="PH-like_dom_sf"/>
</dbReference>
<dbReference type="Pfam" id="PF08911">
    <property type="entry name" value="NUP50"/>
    <property type="match status" value="1"/>
</dbReference>
<evidence type="ECO:0000256" key="1">
    <source>
        <dbReference type="ARBA" id="ARBA00004567"/>
    </source>
</evidence>
<accession>A0A0L8GLU9</accession>
<evidence type="ECO:0000256" key="2">
    <source>
        <dbReference type="ARBA" id="ARBA00022448"/>
    </source>
</evidence>
<dbReference type="CDD" id="cd13170">
    <property type="entry name" value="RanBD_NUP50"/>
    <property type="match status" value="1"/>
</dbReference>
<keyword evidence="9" id="KW-0539">Nucleus</keyword>
<dbReference type="InterPro" id="IPR045255">
    <property type="entry name" value="RanBP1-like"/>
</dbReference>
<evidence type="ECO:0000256" key="9">
    <source>
        <dbReference type="ARBA" id="ARBA00023242"/>
    </source>
</evidence>
<dbReference type="OMA" id="CDWVWEQ"/>
<dbReference type="STRING" id="37653.A0A0L8GLU9"/>
<organism evidence="12">
    <name type="scientific">Octopus bimaculoides</name>
    <name type="common">California two-spotted octopus</name>
    <dbReference type="NCBI Taxonomy" id="37653"/>
    <lineage>
        <taxon>Eukaryota</taxon>
        <taxon>Metazoa</taxon>
        <taxon>Spiralia</taxon>
        <taxon>Lophotrochozoa</taxon>
        <taxon>Mollusca</taxon>
        <taxon>Cephalopoda</taxon>
        <taxon>Coleoidea</taxon>
        <taxon>Octopodiformes</taxon>
        <taxon>Octopoda</taxon>
        <taxon>Incirrata</taxon>
        <taxon>Octopodidae</taxon>
        <taxon>Octopus</taxon>
    </lineage>
</organism>
<feature type="compositionally biased region" description="Basic and acidic residues" evidence="10">
    <location>
        <begin position="1"/>
        <end position="21"/>
    </location>
</feature>
<evidence type="ECO:0000256" key="5">
    <source>
        <dbReference type="ARBA" id="ARBA00022927"/>
    </source>
</evidence>
<dbReference type="InterPro" id="IPR000156">
    <property type="entry name" value="Ran_bind_dom"/>
</dbReference>
<feature type="region of interest" description="Disordered" evidence="10">
    <location>
        <begin position="1"/>
        <end position="44"/>
    </location>
</feature>
<dbReference type="KEGG" id="obi:106876049"/>
<feature type="compositionally biased region" description="Low complexity" evidence="10">
    <location>
        <begin position="239"/>
        <end position="268"/>
    </location>
</feature>
<keyword evidence="3" id="KW-0677">Repeat</keyword>
<evidence type="ECO:0000313" key="12">
    <source>
        <dbReference type="EMBL" id="KOF77814.1"/>
    </source>
</evidence>
<name>A0A0L8GLU9_OCTBM</name>
<evidence type="ECO:0000256" key="4">
    <source>
        <dbReference type="ARBA" id="ARBA00022816"/>
    </source>
</evidence>
<sequence>MSEVSCDDRRVKPRSDKEVTMAKRNATSELNDRNWDEEEEDEEAGEFVAAKKEVLKQRNIIKAKRRSNISTASPGAGIFANFAGFSSTPNATTTTATTTTGVTLTVTNNTMKPLLDASSSSNTSKPTGAAASITGASTGSDESDSKLHVQLKKLNKSVLQWMQQHVAKDPYCILTPIFKDYEKYLKTIQDEFKAKPDTKDTGSIPEAATEQETNLDSEKSKEEEQSKPDLKKNIWPNLSVTSPLLSSGSSSSSSSTTTSTGQTSISTTPAFGGFNFKPADTQSTFSFASTLNTSNAVKGSNPDEEDEYVPPKAEVKEIKEEGSVYSRRCKLFYEKDKNWIDKGIGNLHVKPFKDKAQLIIRADTNLGNILLNIMLLPTMQLKRQGKNNVSLVCIPNPPLTKGGSENKPVPLLIRVKTGEEADDLLAQLNKHKHGTDSQENV</sequence>
<feature type="domain" description="RanBD1" evidence="11">
    <location>
        <begin position="319"/>
        <end position="424"/>
    </location>
</feature>
<dbReference type="PANTHER" id="PTHR23138:SF141">
    <property type="entry name" value="NUCLEAR PORE COMPLEX PROTEIN NUP50"/>
    <property type="match status" value="1"/>
</dbReference>
<feature type="compositionally biased region" description="Acidic residues" evidence="10">
    <location>
        <begin position="35"/>
        <end position="44"/>
    </location>
</feature>
<dbReference type="Pfam" id="PF00638">
    <property type="entry name" value="Ran_BP1"/>
    <property type="match status" value="1"/>
</dbReference>